<keyword evidence="2" id="KW-1185">Reference proteome</keyword>
<gene>
    <name evidence="1" type="primary">MCM5_3</name>
    <name evidence="1" type="ORF">EV182_006956</name>
</gene>
<keyword evidence="1" id="KW-0378">Hydrolase</keyword>
<protein>
    <submittedName>
        <fullName evidence="1">Minichromosome maintenance protein 5</fullName>
        <ecNumber evidence="1">3.6.4.12</ecNumber>
    </submittedName>
</protein>
<organism evidence="1 2">
    <name type="scientific">Spiromyces aspiralis</name>
    <dbReference type="NCBI Taxonomy" id="68401"/>
    <lineage>
        <taxon>Eukaryota</taxon>
        <taxon>Fungi</taxon>
        <taxon>Fungi incertae sedis</taxon>
        <taxon>Zoopagomycota</taxon>
        <taxon>Kickxellomycotina</taxon>
        <taxon>Kickxellomycetes</taxon>
        <taxon>Kickxellales</taxon>
        <taxon>Kickxellaceae</taxon>
        <taxon>Spiromyces</taxon>
    </lineage>
</organism>
<evidence type="ECO:0000313" key="2">
    <source>
        <dbReference type="Proteomes" id="UP001145114"/>
    </source>
</evidence>
<sequence>MQSTYISKLVTVSGIVIGASTLASKATHVHIVCRGCRHVKVIPVASGFSGVQLPRTCDAERQPQAEKCPLDPYEIVPDKCRYVDQQTLKLQEAPDFIPVGELPRHIVMSADSTAASGDTDVDTLRFRDLTNKVFPGARVTVTGIFTVYQNKSVKGGGAVAIRAPYLRVVGIQVDKTGNSGAKRAFTPEEEQEFITMSRMPSFYQTFTNSIAPTIFGNT</sequence>
<reference evidence="1" key="1">
    <citation type="submission" date="2022-06" db="EMBL/GenBank/DDBJ databases">
        <title>Phylogenomic reconstructions and comparative analyses of Kickxellomycotina fungi.</title>
        <authorList>
            <person name="Reynolds N.K."/>
            <person name="Stajich J.E."/>
            <person name="Barry K."/>
            <person name="Grigoriev I.V."/>
            <person name="Crous P."/>
            <person name="Smith M.E."/>
        </authorList>
    </citation>
    <scope>NUCLEOTIDE SEQUENCE</scope>
    <source>
        <strain evidence="1">RSA 2271</strain>
    </source>
</reference>
<name>A0ACC1HB39_9FUNG</name>
<dbReference type="Proteomes" id="UP001145114">
    <property type="component" value="Unassembled WGS sequence"/>
</dbReference>
<proteinExistence type="predicted"/>
<dbReference type="EC" id="3.6.4.12" evidence="1"/>
<feature type="non-terminal residue" evidence="1">
    <location>
        <position position="218"/>
    </location>
</feature>
<dbReference type="EMBL" id="JAMZIH010008189">
    <property type="protein sequence ID" value="KAJ1672551.1"/>
    <property type="molecule type" value="Genomic_DNA"/>
</dbReference>
<evidence type="ECO:0000313" key="1">
    <source>
        <dbReference type="EMBL" id="KAJ1672551.1"/>
    </source>
</evidence>
<accession>A0ACC1HB39</accession>
<comment type="caution">
    <text evidence="1">The sequence shown here is derived from an EMBL/GenBank/DDBJ whole genome shotgun (WGS) entry which is preliminary data.</text>
</comment>